<dbReference type="PANTHER" id="PTHR48416">
    <property type="entry name" value="CYTOCHROME C OXIDASE SUBUNIT 6C"/>
    <property type="match status" value="1"/>
</dbReference>
<feature type="transmembrane region" description="Helical" evidence="9">
    <location>
        <begin position="20"/>
        <end position="38"/>
    </location>
</feature>
<name>A0A2R5LF95_9ACAR</name>
<evidence type="ECO:0000256" key="5">
    <source>
        <dbReference type="ARBA" id="ARBA00022792"/>
    </source>
</evidence>
<comment type="similarity">
    <text evidence="3">Belongs to the cytochrome c oxidase subunit 6c family.</text>
</comment>
<comment type="subcellular location">
    <subcellularLocation>
        <location evidence="1">Mitochondrion inner membrane</location>
        <topology evidence="1">Single-pass membrane protein</topology>
    </subcellularLocation>
</comment>
<accession>A0A2R5LF95</accession>
<evidence type="ECO:0000256" key="2">
    <source>
        <dbReference type="ARBA" id="ARBA00004673"/>
    </source>
</evidence>
<keyword evidence="5" id="KW-0999">Mitochondrion inner membrane</keyword>
<dbReference type="GO" id="GO:0005743">
    <property type="term" value="C:mitochondrial inner membrane"/>
    <property type="evidence" value="ECO:0007669"/>
    <property type="project" value="UniProtKB-SubCell"/>
</dbReference>
<evidence type="ECO:0000256" key="7">
    <source>
        <dbReference type="ARBA" id="ARBA00023128"/>
    </source>
</evidence>
<keyword evidence="6 9" id="KW-1133">Transmembrane helix</keyword>
<evidence type="ECO:0000313" key="10">
    <source>
        <dbReference type="EMBL" id="MBY08118.1"/>
    </source>
</evidence>
<dbReference type="InterPro" id="IPR037169">
    <property type="entry name" value="Cytochrome_c_oxidase_VIc_sf"/>
</dbReference>
<dbReference type="AlphaFoldDB" id="A0A2R5LF95"/>
<keyword evidence="7" id="KW-0496">Mitochondrion</keyword>
<keyword evidence="8 9" id="KW-0472">Membrane</keyword>
<dbReference type="InterPro" id="IPR051389">
    <property type="entry name" value="Cytochrome_c_oxidase_VIc"/>
</dbReference>
<dbReference type="Gene3D" id="4.10.93.10">
    <property type="entry name" value="Mitochondrial cytochrome c oxidase subunit VIc/VIIs"/>
    <property type="match status" value="1"/>
</dbReference>
<dbReference type="PANTHER" id="PTHR48416:SF1">
    <property type="entry name" value="CYTOCHROME C OXIDASE SUBUNIT 6C"/>
    <property type="match status" value="1"/>
</dbReference>
<evidence type="ECO:0000256" key="9">
    <source>
        <dbReference type="SAM" id="Phobius"/>
    </source>
</evidence>
<dbReference type="CDD" id="cd22901">
    <property type="entry name" value="CcO_VIc"/>
    <property type="match status" value="1"/>
</dbReference>
<comment type="pathway">
    <text evidence="2">Energy metabolism; oxidative phosphorylation.</text>
</comment>
<dbReference type="Pfam" id="PF02937">
    <property type="entry name" value="COX6C"/>
    <property type="match status" value="1"/>
</dbReference>
<evidence type="ECO:0000256" key="1">
    <source>
        <dbReference type="ARBA" id="ARBA00004434"/>
    </source>
</evidence>
<dbReference type="SUPFAM" id="SSF81415">
    <property type="entry name" value="Mitochondrial cytochrome c oxidase subunit VIc"/>
    <property type="match status" value="1"/>
</dbReference>
<proteinExistence type="inferred from homology"/>
<dbReference type="EMBL" id="GGLE01003992">
    <property type="protein sequence ID" value="MBY08118.1"/>
    <property type="molecule type" value="Transcribed_RNA"/>
</dbReference>
<reference evidence="10" key="1">
    <citation type="submission" date="2018-03" db="EMBL/GenBank/DDBJ databases">
        <title>The relapsing fever spirochete Borrelia turicatae persists in the highly oxidative environment of its soft-bodied tick vector.</title>
        <authorList>
            <person name="Bourret T.J."/>
            <person name="Boyle W.K."/>
            <person name="Valenzuela J.G."/>
            <person name="Oliveira F."/>
            <person name="Lopez J.E."/>
        </authorList>
    </citation>
    <scope>NUCLEOTIDE SEQUENCE</scope>
    <source>
        <strain evidence="10">Kansas strain/isolate</strain>
        <tissue evidence="10">Salivary glands</tissue>
    </source>
</reference>
<evidence type="ECO:0000256" key="4">
    <source>
        <dbReference type="ARBA" id="ARBA00022692"/>
    </source>
</evidence>
<organism evidence="10">
    <name type="scientific">Ornithodoros turicata</name>
    <dbReference type="NCBI Taxonomy" id="34597"/>
    <lineage>
        <taxon>Eukaryota</taxon>
        <taxon>Metazoa</taxon>
        <taxon>Ecdysozoa</taxon>
        <taxon>Arthropoda</taxon>
        <taxon>Chelicerata</taxon>
        <taxon>Arachnida</taxon>
        <taxon>Acari</taxon>
        <taxon>Parasitiformes</taxon>
        <taxon>Ixodida</taxon>
        <taxon>Ixodoidea</taxon>
        <taxon>Argasidae</taxon>
        <taxon>Ornithodorinae</taxon>
        <taxon>Ornithodoros</taxon>
    </lineage>
</organism>
<dbReference type="InterPro" id="IPR034884">
    <property type="entry name" value="Cytochrome_c_oxidase_VIc/VIIs"/>
</dbReference>
<keyword evidence="4 9" id="KW-0812">Transmembrane</keyword>
<evidence type="ECO:0000256" key="6">
    <source>
        <dbReference type="ARBA" id="ARBA00022989"/>
    </source>
</evidence>
<evidence type="ECO:0000256" key="8">
    <source>
        <dbReference type="ARBA" id="ARBA00023136"/>
    </source>
</evidence>
<sequence length="73" mass="8158">MSTAKPQLHGLLRSYLRKHIALACVCGVVGAVAWKLLVAEPRKRSYAEFYKTYDAAADNERMTKLGLFQSKQG</sequence>
<evidence type="ECO:0000256" key="3">
    <source>
        <dbReference type="ARBA" id="ARBA00007204"/>
    </source>
</evidence>
<protein>
    <submittedName>
        <fullName evidence="10">Putative cytochrome c oxidase subunit vic</fullName>
    </submittedName>
</protein>